<sequence>MRRHWLRGGFPRSYLAEDDTQSVEWRQDFIRTFLERDLVQMGVSIQTRRLERFWQMCAHLHGQLLNSSKLGESLGLSHHTIRSYVDLLDHAFILRVLAPLEANLKKRLVKSPRVYIRDTGLLHALLGIDSQNELLGHPVYGASWEGYVIENILSLLPHWKPSFYRTASGTEIDLILEKAGQRIAVECKVSTSPHVGKGFWNALADLGITRAWIISPVNEAYPYERGVTIGPPDAFIDRMIV</sequence>
<keyword evidence="3" id="KW-1185">Reference proteome</keyword>
<dbReference type="PANTHER" id="PTHR43566">
    <property type="entry name" value="CONSERVED PROTEIN"/>
    <property type="match status" value="1"/>
</dbReference>
<dbReference type="RefSeq" id="WP_178368400.1">
    <property type="nucleotide sequence ID" value="NZ_JACADJ010000155.1"/>
</dbReference>
<reference evidence="2 3" key="1">
    <citation type="submission" date="2020-06" db="EMBL/GenBank/DDBJ databases">
        <title>High-quality draft genome of sulfate reducer Desulfobacter latus type strain AcrS2 isolated from marine sediment.</title>
        <authorList>
            <person name="Hoppe M."/>
            <person name="Larsen C.K."/>
            <person name="Marshall I.P.G."/>
            <person name="Schramm A."/>
            <person name="Marietou A.G."/>
        </authorList>
    </citation>
    <scope>NUCLEOTIDE SEQUENCE [LARGE SCALE GENOMIC DNA]</scope>
    <source>
        <strain evidence="2 3">AcRS2</strain>
    </source>
</reference>
<protein>
    <submittedName>
        <fullName evidence="2">DUF4143 domain-containing protein</fullName>
    </submittedName>
</protein>
<dbReference type="EMBL" id="JACADJ010000155">
    <property type="protein sequence ID" value="NWH06957.1"/>
    <property type="molecule type" value="Genomic_DNA"/>
</dbReference>
<comment type="caution">
    <text evidence="2">The sequence shown here is derived from an EMBL/GenBank/DDBJ whole genome shotgun (WGS) entry which is preliminary data.</text>
</comment>
<dbReference type="SUPFAM" id="SSF52980">
    <property type="entry name" value="Restriction endonuclease-like"/>
    <property type="match status" value="1"/>
</dbReference>
<feature type="domain" description="DUF4143" evidence="1">
    <location>
        <begin position="35"/>
        <end position="189"/>
    </location>
</feature>
<name>A0A850TF89_9BACT</name>
<dbReference type="Proteomes" id="UP000553343">
    <property type="component" value="Unassembled WGS sequence"/>
</dbReference>
<gene>
    <name evidence="2" type="ORF">HXW94_18585</name>
</gene>
<evidence type="ECO:0000313" key="2">
    <source>
        <dbReference type="EMBL" id="NWH06957.1"/>
    </source>
</evidence>
<proteinExistence type="predicted"/>
<dbReference type="AlphaFoldDB" id="A0A850TF89"/>
<evidence type="ECO:0000259" key="1">
    <source>
        <dbReference type="Pfam" id="PF13635"/>
    </source>
</evidence>
<dbReference type="Pfam" id="PF13635">
    <property type="entry name" value="DUF4143"/>
    <property type="match status" value="1"/>
</dbReference>
<dbReference type="PANTHER" id="PTHR43566:SF2">
    <property type="entry name" value="DUF4143 DOMAIN-CONTAINING PROTEIN"/>
    <property type="match status" value="1"/>
</dbReference>
<evidence type="ECO:0000313" key="3">
    <source>
        <dbReference type="Proteomes" id="UP000553343"/>
    </source>
</evidence>
<dbReference type="InterPro" id="IPR011335">
    <property type="entry name" value="Restrct_endonuc-II-like"/>
</dbReference>
<organism evidence="2 3">
    <name type="scientific">Desulfobacter latus</name>
    <dbReference type="NCBI Taxonomy" id="2292"/>
    <lineage>
        <taxon>Bacteria</taxon>
        <taxon>Pseudomonadati</taxon>
        <taxon>Thermodesulfobacteriota</taxon>
        <taxon>Desulfobacteria</taxon>
        <taxon>Desulfobacterales</taxon>
        <taxon>Desulfobacteraceae</taxon>
        <taxon>Desulfobacter</taxon>
    </lineage>
</organism>
<dbReference type="InterPro" id="IPR025420">
    <property type="entry name" value="DUF4143"/>
</dbReference>
<accession>A0A850TF89</accession>